<accession>A0A269YH01</accession>
<evidence type="ECO:0000256" key="2">
    <source>
        <dbReference type="SAM" id="MobiDB-lite"/>
    </source>
</evidence>
<dbReference type="Proteomes" id="UP000270988">
    <property type="component" value="Chromosome"/>
</dbReference>
<evidence type="ECO:0000313" key="10">
    <source>
        <dbReference type="Proteomes" id="UP000219947"/>
    </source>
</evidence>
<dbReference type="Gene3D" id="4.10.320.10">
    <property type="entry name" value="E3-binding domain"/>
    <property type="match status" value="1"/>
</dbReference>
<dbReference type="GO" id="GO:0003677">
    <property type="term" value="F:DNA binding"/>
    <property type="evidence" value="ECO:0007669"/>
    <property type="project" value="UniProtKB-KW"/>
</dbReference>
<dbReference type="GO" id="GO:0016746">
    <property type="term" value="F:acyltransferase activity"/>
    <property type="evidence" value="ECO:0007669"/>
    <property type="project" value="InterPro"/>
</dbReference>
<evidence type="ECO:0000313" key="7">
    <source>
        <dbReference type="EMBL" id="PEN15793.1"/>
    </source>
</evidence>
<dbReference type="OMA" id="WVGHARK"/>
<sequence>MAQKVRIILEDDLDGGPAEETVRFGLDGAHYEIDLSSANAARLRDAIRPFASKGRRVQVGASQRGSRGGRGSSAPVKRNPETAAIRKWARENGHEVSDRGRIHQEIQDAYYAAMKAEGK</sequence>
<dbReference type="RefSeq" id="WP_004005751.1">
    <property type="nucleotide sequence ID" value="NZ_CABFMC010000003.1"/>
</dbReference>
<dbReference type="InterPro" id="IPR042261">
    <property type="entry name" value="Lsr2-like_dimerization"/>
</dbReference>
<dbReference type="InterPro" id="IPR024412">
    <property type="entry name" value="Lsr2_dim_dom"/>
</dbReference>
<dbReference type="InterPro" id="IPR055370">
    <property type="entry name" value="Lsr2_DNA-bd"/>
</dbReference>
<evidence type="ECO:0000259" key="3">
    <source>
        <dbReference type="Pfam" id="PF11774"/>
    </source>
</evidence>
<dbReference type="AlphaFoldDB" id="A0A269YH01"/>
<dbReference type="Pfam" id="PF11774">
    <property type="entry name" value="Lsr2"/>
    <property type="match status" value="1"/>
</dbReference>
<dbReference type="Pfam" id="PF23359">
    <property type="entry name" value="Lsr2_DNA-bd"/>
    <property type="match status" value="1"/>
</dbReference>
<reference evidence="6 9" key="1">
    <citation type="submission" date="2017-04" db="EMBL/GenBank/DDBJ databases">
        <title>Kefir bacterial isolates.</title>
        <authorList>
            <person name="Kim Y."/>
            <person name="Blasche S."/>
            <person name="Patil K.R."/>
        </authorList>
    </citation>
    <scope>NUCLEOTIDE SEQUENCE [LARGE SCALE GENOMIC DNA]</scope>
    <source>
        <strain evidence="6 9">OG2-1</strain>
    </source>
</reference>
<dbReference type="Proteomes" id="UP000769484">
    <property type="component" value="Unassembled WGS sequence"/>
</dbReference>
<evidence type="ECO:0000313" key="11">
    <source>
        <dbReference type="Proteomes" id="UP000270988"/>
    </source>
</evidence>
<evidence type="ECO:0000256" key="1">
    <source>
        <dbReference type="ARBA" id="ARBA00023125"/>
    </source>
</evidence>
<gene>
    <name evidence="8" type="primary">lsr2</name>
    <name evidence="6" type="ORF">B8W87_09790</name>
    <name evidence="7" type="ORF">CRM92_09330</name>
    <name evidence="5" type="ORF">HXO56_09955</name>
    <name evidence="8" type="ORF">NCTC10918_01788</name>
</gene>
<keyword evidence="10" id="KW-1185">Reference proteome</keyword>
<evidence type="ECO:0000313" key="9">
    <source>
        <dbReference type="Proteomes" id="UP000216195"/>
    </source>
</evidence>
<evidence type="ECO:0000259" key="4">
    <source>
        <dbReference type="Pfam" id="PF23359"/>
    </source>
</evidence>
<feature type="domain" description="Lsr2 DNA-binding" evidence="4">
    <location>
        <begin position="79"/>
        <end position="113"/>
    </location>
</feature>
<feature type="region of interest" description="Disordered" evidence="2">
    <location>
        <begin position="54"/>
        <end position="82"/>
    </location>
</feature>
<dbReference type="Proteomes" id="UP000219947">
    <property type="component" value="Unassembled WGS sequence"/>
</dbReference>
<accession>A0A5F0M390</accession>
<dbReference type="EMBL" id="NCWU01000016">
    <property type="protein sequence ID" value="PAK84808.1"/>
    <property type="molecule type" value="Genomic_DNA"/>
</dbReference>
<feature type="domain" description="Lsr2 dimerization" evidence="3">
    <location>
        <begin position="1"/>
        <end position="58"/>
    </location>
</feature>
<dbReference type="STRING" id="762948.HMPREF0733_10704"/>
<dbReference type="Gene3D" id="3.30.60.230">
    <property type="entry name" value="Lsr2, dimerization domain"/>
    <property type="match status" value="1"/>
</dbReference>
<reference evidence="5" key="4">
    <citation type="submission" date="2020-04" db="EMBL/GenBank/DDBJ databases">
        <title>Deep metagenomics examines the oral microbiome during advanced dental caries in children, revealing novel taxa and co-occurrences with host molecules.</title>
        <authorList>
            <person name="Baker J.L."/>
            <person name="Morton J.T."/>
            <person name="Dinis M."/>
            <person name="Alvarez R."/>
            <person name="Tran N.C."/>
            <person name="Knight R."/>
            <person name="Edlund A."/>
        </authorList>
    </citation>
    <scope>NUCLEOTIDE SEQUENCE</scope>
    <source>
        <strain evidence="5">JCVI_47_bin.4</strain>
    </source>
</reference>
<name>A0A269YH01_9MICC</name>
<dbReference type="GeneID" id="29743591"/>
<dbReference type="EMBL" id="JABZXJ010000050">
    <property type="protein sequence ID" value="MBF1650390.1"/>
    <property type="molecule type" value="Genomic_DNA"/>
</dbReference>
<keyword evidence="1" id="KW-0238">DNA-binding</keyword>
<evidence type="ECO:0000313" key="8">
    <source>
        <dbReference type="EMBL" id="VEJ30504.1"/>
    </source>
</evidence>
<reference evidence="8 11" key="3">
    <citation type="submission" date="2018-12" db="EMBL/GenBank/DDBJ databases">
        <authorList>
            <consortium name="Pathogen Informatics"/>
        </authorList>
    </citation>
    <scope>NUCLEOTIDE SEQUENCE [LARGE SCALE GENOMIC DNA]</scope>
    <source>
        <strain evidence="8 11">NCTC10918</strain>
    </source>
</reference>
<proteinExistence type="predicted"/>
<protein>
    <submittedName>
        <fullName evidence="7 8">Lsr2</fullName>
    </submittedName>
</protein>
<reference evidence="7" key="2">
    <citation type="submission" date="2017-10" db="EMBL/GenBank/DDBJ databases">
        <title>Kefir isolates.</title>
        <authorList>
            <person name="Kim Y."/>
            <person name="Blasche S."/>
        </authorList>
    </citation>
    <scope>NUCLEOTIDE SEQUENCE [LARGE SCALE GENOMIC DNA]</scope>
    <source>
        <strain evidence="7">OG2-2</strain>
    </source>
</reference>
<dbReference type="EMBL" id="PDEV01000004">
    <property type="protein sequence ID" value="PEN15793.1"/>
    <property type="molecule type" value="Genomic_DNA"/>
</dbReference>
<organism evidence="7 10">
    <name type="scientific">Rothia dentocariosa</name>
    <dbReference type="NCBI Taxonomy" id="2047"/>
    <lineage>
        <taxon>Bacteria</taxon>
        <taxon>Bacillati</taxon>
        <taxon>Actinomycetota</taxon>
        <taxon>Actinomycetes</taxon>
        <taxon>Micrococcales</taxon>
        <taxon>Micrococcaceae</taxon>
        <taxon>Rothia</taxon>
    </lineage>
</organism>
<evidence type="ECO:0000313" key="5">
    <source>
        <dbReference type="EMBL" id="MBF1650390.1"/>
    </source>
</evidence>
<evidence type="ECO:0000313" key="6">
    <source>
        <dbReference type="EMBL" id="PAK84808.1"/>
    </source>
</evidence>
<dbReference type="InterPro" id="IPR036625">
    <property type="entry name" value="E3-bd_dom_sf"/>
</dbReference>
<dbReference type="EMBL" id="LR134521">
    <property type="protein sequence ID" value="VEJ30504.1"/>
    <property type="molecule type" value="Genomic_DNA"/>
</dbReference>
<dbReference type="Proteomes" id="UP000216195">
    <property type="component" value="Unassembled WGS sequence"/>
</dbReference>